<sequence length="232" mass="26001">MKKETPFVSVMIAALNEEKNIERTIRETLKIKKYRLEVLVVLDSKTIDRTGEVAKKAGAKVIHTGKWLGKGAALRLALPRAKGDIVVQMDADYQFMPYDIPKLVEPLFNGYDVALGSRYEKGGNPEKGSVTKLRRIGIYGLSLLTSVFSGQRITDMPAGFKAFKKKVLKDIDMQINHYGYEAEVIIKAAQKNYKIICVPIDYKTRVVGNSKLIPFKDGYLFLKTILSIGLRG</sequence>
<organism evidence="2 3">
    <name type="scientific">Candidatus Daviesbacteria bacterium RIFCSPLOWO2_02_FULL_38_15</name>
    <dbReference type="NCBI Taxonomy" id="1797794"/>
    <lineage>
        <taxon>Bacteria</taxon>
        <taxon>Candidatus Daviesiibacteriota</taxon>
    </lineage>
</organism>
<dbReference type="InterPro" id="IPR029044">
    <property type="entry name" value="Nucleotide-diphossugar_trans"/>
</dbReference>
<evidence type="ECO:0000259" key="1">
    <source>
        <dbReference type="Pfam" id="PF00535"/>
    </source>
</evidence>
<evidence type="ECO:0000313" key="3">
    <source>
        <dbReference type="Proteomes" id="UP000177057"/>
    </source>
</evidence>
<dbReference type="Gene3D" id="3.90.550.10">
    <property type="entry name" value="Spore Coat Polysaccharide Biosynthesis Protein SpsA, Chain A"/>
    <property type="match status" value="1"/>
</dbReference>
<dbReference type="EMBL" id="MFDV01000008">
    <property type="protein sequence ID" value="OGE72381.1"/>
    <property type="molecule type" value="Genomic_DNA"/>
</dbReference>
<accession>A0A1F5N404</accession>
<dbReference type="PANTHER" id="PTHR48090">
    <property type="entry name" value="UNDECAPRENYL-PHOSPHATE 4-DEOXY-4-FORMAMIDO-L-ARABINOSE TRANSFERASE-RELATED"/>
    <property type="match status" value="1"/>
</dbReference>
<dbReference type="InterPro" id="IPR001173">
    <property type="entry name" value="Glyco_trans_2-like"/>
</dbReference>
<dbReference type="PANTHER" id="PTHR48090:SF7">
    <property type="entry name" value="RFBJ PROTEIN"/>
    <property type="match status" value="1"/>
</dbReference>
<dbReference type="SUPFAM" id="SSF53448">
    <property type="entry name" value="Nucleotide-diphospho-sugar transferases"/>
    <property type="match status" value="1"/>
</dbReference>
<name>A0A1F5N404_9BACT</name>
<reference evidence="2 3" key="1">
    <citation type="journal article" date="2016" name="Nat. Commun.">
        <title>Thousands of microbial genomes shed light on interconnected biogeochemical processes in an aquifer system.</title>
        <authorList>
            <person name="Anantharaman K."/>
            <person name="Brown C.T."/>
            <person name="Hug L.A."/>
            <person name="Sharon I."/>
            <person name="Castelle C.J."/>
            <person name="Probst A.J."/>
            <person name="Thomas B.C."/>
            <person name="Singh A."/>
            <person name="Wilkins M.J."/>
            <person name="Karaoz U."/>
            <person name="Brodie E.L."/>
            <person name="Williams K.H."/>
            <person name="Hubbard S.S."/>
            <person name="Banfield J.F."/>
        </authorList>
    </citation>
    <scope>NUCLEOTIDE SEQUENCE [LARGE SCALE GENOMIC DNA]</scope>
</reference>
<dbReference type="AlphaFoldDB" id="A0A1F5N404"/>
<protein>
    <recommendedName>
        <fullName evidence="1">Glycosyltransferase 2-like domain-containing protein</fullName>
    </recommendedName>
</protein>
<comment type="caution">
    <text evidence="2">The sequence shown here is derived from an EMBL/GenBank/DDBJ whole genome shotgun (WGS) entry which is preliminary data.</text>
</comment>
<dbReference type="STRING" id="1797794.A3H40_04015"/>
<proteinExistence type="predicted"/>
<evidence type="ECO:0000313" key="2">
    <source>
        <dbReference type="EMBL" id="OGE72381.1"/>
    </source>
</evidence>
<dbReference type="InterPro" id="IPR050256">
    <property type="entry name" value="Glycosyltransferase_2"/>
</dbReference>
<dbReference type="Pfam" id="PF00535">
    <property type="entry name" value="Glycos_transf_2"/>
    <property type="match status" value="1"/>
</dbReference>
<feature type="domain" description="Glycosyltransferase 2-like" evidence="1">
    <location>
        <begin position="9"/>
        <end position="171"/>
    </location>
</feature>
<dbReference type="CDD" id="cd04179">
    <property type="entry name" value="DPM_DPG-synthase_like"/>
    <property type="match status" value="1"/>
</dbReference>
<dbReference type="Proteomes" id="UP000177057">
    <property type="component" value="Unassembled WGS sequence"/>
</dbReference>
<gene>
    <name evidence="2" type="ORF">A3H40_04015</name>
</gene>